<dbReference type="RefSeq" id="WP_146289687.1">
    <property type="nucleotide sequence ID" value="NZ_CP042304.1"/>
</dbReference>
<dbReference type="PANTHER" id="PTHR44013:SF1">
    <property type="entry name" value="ZINC-TYPE ALCOHOL DEHYDROGENASE-LIKE PROTEIN C16A3.02C"/>
    <property type="match status" value="1"/>
</dbReference>
<dbReference type="InterPro" id="IPR052733">
    <property type="entry name" value="Chloroplast_QOR"/>
</dbReference>
<dbReference type="InterPro" id="IPR011032">
    <property type="entry name" value="GroES-like_sf"/>
</dbReference>
<sequence>MRIVTQSRYGGPDVLEIRDVPRPVPKENEILVRVEAFSVTLADCAFRKADPFITRFFNGLLRPKNLVLGDDIGGVVEAVGSAVTRFAVGDAIFGSVGSSLGGAADYVCLAEDAAVVRRPDGLDAGQGAGLSYGYLTAMPFMRDEGQVKPGDHVLINGAAGSVGAVALQLARHFGAEVTAVCSARHADLMRALGADHVIDRNEADFTTARDAYDVIFDAVGKSSFGRCRAALKPGGIYLTTVPSLAIIWHMLTKRAPGRRGRLATTGLRPVSAKRADLAVLAELVEAGAVRAVTDRRFPLTEVVEAHRYVETERKAGDVVVEMAW</sequence>
<dbReference type="PANTHER" id="PTHR44013">
    <property type="entry name" value="ZINC-TYPE ALCOHOL DEHYDROGENASE-LIKE PROTEIN C16A3.02C"/>
    <property type="match status" value="1"/>
</dbReference>
<dbReference type="Pfam" id="PF13602">
    <property type="entry name" value="ADH_zinc_N_2"/>
    <property type="match status" value="1"/>
</dbReference>
<protein>
    <submittedName>
        <fullName evidence="2">NAD(P)-dependent alcohol dehydrogenase</fullName>
    </submittedName>
</protein>
<dbReference type="Gene3D" id="3.40.50.720">
    <property type="entry name" value="NAD(P)-binding Rossmann-like Domain"/>
    <property type="match status" value="1"/>
</dbReference>
<dbReference type="InterPro" id="IPR013154">
    <property type="entry name" value="ADH-like_N"/>
</dbReference>
<evidence type="ECO:0000313" key="3">
    <source>
        <dbReference type="Proteomes" id="UP000315364"/>
    </source>
</evidence>
<evidence type="ECO:0000259" key="1">
    <source>
        <dbReference type="SMART" id="SM00829"/>
    </source>
</evidence>
<dbReference type="GO" id="GO:0016491">
    <property type="term" value="F:oxidoreductase activity"/>
    <property type="evidence" value="ECO:0007669"/>
    <property type="project" value="InterPro"/>
</dbReference>
<feature type="domain" description="Enoyl reductase (ER)" evidence="1">
    <location>
        <begin position="10"/>
        <end position="320"/>
    </location>
</feature>
<organism evidence="2 3">
    <name type="scientific">Devosia ginsengisoli</name>
    <dbReference type="NCBI Taxonomy" id="400770"/>
    <lineage>
        <taxon>Bacteria</taxon>
        <taxon>Pseudomonadati</taxon>
        <taxon>Pseudomonadota</taxon>
        <taxon>Alphaproteobacteria</taxon>
        <taxon>Hyphomicrobiales</taxon>
        <taxon>Devosiaceae</taxon>
        <taxon>Devosia</taxon>
    </lineage>
</organism>
<reference evidence="2 3" key="1">
    <citation type="submission" date="2019-07" db="EMBL/GenBank/DDBJ databases">
        <title>Full genome sequence of Devosia sp. Gsoil 520.</title>
        <authorList>
            <person name="Im W.-T."/>
        </authorList>
    </citation>
    <scope>NUCLEOTIDE SEQUENCE [LARGE SCALE GENOMIC DNA]</scope>
    <source>
        <strain evidence="2 3">Gsoil 520</strain>
    </source>
</reference>
<dbReference type="SUPFAM" id="SSF51735">
    <property type="entry name" value="NAD(P)-binding Rossmann-fold domains"/>
    <property type="match status" value="1"/>
</dbReference>
<dbReference type="Pfam" id="PF08240">
    <property type="entry name" value="ADH_N"/>
    <property type="match status" value="1"/>
</dbReference>
<dbReference type="CDD" id="cd08267">
    <property type="entry name" value="MDR1"/>
    <property type="match status" value="1"/>
</dbReference>
<dbReference type="EMBL" id="CP042304">
    <property type="protein sequence ID" value="QDZ10903.1"/>
    <property type="molecule type" value="Genomic_DNA"/>
</dbReference>
<dbReference type="SUPFAM" id="SSF50129">
    <property type="entry name" value="GroES-like"/>
    <property type="match status" value="1"/>
</dbReference>
<dbReference type="AlphaFoldDB" id="A0A5B8LRW4"/>
<dbReference type="InterPro" id="IPR036291">
    <property type="entry name" value="NAD(P)-bd_dom_sf"/>
</dbReference>
<dbReference type="KEGG" id="dea:FPZ08_09160"/>
<dbReference type="Proteomes" id="UP000315364">
    <property type="component" value="Chromosome"/>
</dbReference>
<dbReference type="Gene3D" id="3.90.180.10">
    <property type="entry name" value="Medium-chain alcohol dehydrogenases, catalytic domain"/>
    <property type="match status" value="1"/>
</dbReference>
<name>A0A5B8LRW4_9HYPH</name>
<dbReference type="OrthoDB" id="9792321at2"/>
<dbReference type="InterPro" id="IPR020843">
    <property type="entry name" value="ER"/>
</dbReference>
<evidence type="ECO:0000313" key="2">
    <source>
        <dbReference type="EMBL" id="QDZ10903.1"/>
    </source>
</evidence>
<dbReference type="SMART" id="SM00829">
    <property type="entry name" value="PKS_ER"/>
    <property type="match status" value="1"/>
</dbReference>
<keyword evidence="3" id="KW-1185">Reference proteome</keyword>
<accession>A0A5B8LRW4</accession>
<proteinExistence type="predicted"/>
<gene>
    <name evidence="2" type="ORF">FPZ08_09160</name>
</gene>